<accession>A0A7K1SG85</accession>
<dbReference type="SUPFAM" id="SSF52200">
    <property type="entry name" value="Toll/Interleukin receptor TIR domain"/>
    <property type="match status" value="1"/>
</dbReference>
<dbReference type="PROSITE" id="PS50104">
    <property type="entry name" value="TIR"/>
    <property type="match status" value="1"/>
</dbReference>
<proteinExistence type="predicted"/>
<dbReference type="InterPro" id="IPR000157">
    <property type="entry name" value="TIR_dom"/>
</dbReference>
<dbReference type="AlphaFoldDB" id="A0A7K1SG85"/>
<sequence>MLVRSTACRAFCLLNLTQRPYDQRQCFRSTGSFSKFSYITSKFLNHRAFMSNWVDQIDWDELIAEICLEKCVLIVGPDLISFENGQTLFQVLRQQLTHDANLKDHVVESPQYIFEHEELLQLQANKKPTRLFTFYQNFYNALTDFDEPFEKIAQLPFHLIISLLPDKRLPNKFKEMEKSRPYQFDYYTPTEKREVQEFNKTKPLVYNILGTIDDPPTYIITFDHLFNYLQGILGPHTLPLELDKRLKKATTFLFLGVHFEKWYMQVLLRIFTPQATKTNPISKYSLLQAEQANDVCTFIANRLELEFLAVKPIDFLNKLYQRFENQQSTDDKCRLIQKPAKATVFVSYSHTDNTDLKVVTQLTNALKQANIKVVIDDESMQPGTLISQFMERVQDVDKVVVILSENSLQSPYVGFEIMHSLEKKIKLIPCFLDKRFLEADFVMQVKSVVRIKIQEIRDQIKERQDADDLDGAYDLMRLLQLWQNFGRNLDELFDELQGRKCISLLPSDWETGVQQVIAAILS</sequence>
<reference evidence="2 3" key="1">
    <citation type="submission" date="2019-12" db="EMBL/GenBank/DDBJ databases">
        <title>Spirosoma sp. HMF4905 genome sequencing and assembly.</title>
        <authorList>
            <person name="Kang H."/>
            <person name="Cha I."/>
            <person name="Kim H."/>
            <person name="Joh K."/>
        </authorList>
    </citation>
    <scope>NUCLEOTIDE SEQUENCE [LARGE SCALE GENOMIC DNA]</scope>
    <source>
        <strain evidence="2 3">HMF4905</strain>
    </source>
</reference>
<dbReference type="EMBL" id="WPIN01000008">
    <property type="protein sequence ID" value="MVM32734.1"/>
    <property type="molecule type" value="Genomic_DNA"/>
</dbReference>
<protein>
    <submittedName>
        <fullName evidence="2">TIR domain-containing protein</fullName>
    </submittedName>
</protein>
<comment type="caution">
    <text evidence="2">The sequence shown here is derived from an EMBL/GenBank/DDBJ whole genome shotgun (WGS) entry which is preliminary data.</text>
</comment>
<dbReference type="Pfam" id="PF13676">
    <property type="entry name" value="TIR_2"/>
    <property type="match status" value="1"/>
</dbReference>
<dbReference type="Proteomes" id="UP000436006">
    <property type="component" value="Unassembled WGS sequence"/>
</dbReference>
<gene>
    <name evidence="2" type="ORF">GO755_22020</name>
</gene>
<evidence type="ECO:0000259" key="1">
    <source>
        <dbReference type="PROSITE" id="PS50104"/>
    </source>
</evidence>
<dbReference type="Gene3D" id="3.40.50.10140">
    <property type="entry name" value="Toll/interleukin-1 receptor homology (TIR) domain"/>
    <property type="match status" value="1"/>
</dbReference>
<keyword evidence="3" id="KW-1185">Reference proteome</keyword>
<name>A0A7K1SG85_9BACT</name>
<dbReference type="RefSeq" id="WP_157587446.1">
    <property type="nucleotide sequence ID" value="NZ_WPIN01000008.1"/>
</dbReference>
<dbReference type="GO" id="GO:0007165">
    <property type="term" value="P:signal transduction"/>
    <property type="evidence" value="ECO:0007669"/>
    <property type="project" value="InterPro"/>
</dbReference>
<organism evidence="2 3">
    <name type="scientific">Spirosoma arboris</name>
    <dbReference type="NCBI Taxonomy" id="2682092"/>
    <lineage>
        <taxon>Bacteria</taxon>
        <taxon>Pseudomonadati</taxon>
        <taxon>Bacteroidota</taxon>
        <taxon>Cytophagia</taxon>
        <taxon>Cytophagales</taxon>
        <taxon>Cytophagaceae</taxon>
        <taxon>Spirosoma</taxon>
    </lineage>
</organism>
<evidence type="ECO:0000313" key="3">
    <source>
        <dbReference type="Proteomes" id="UP000436006"/>
    </source>
</evidence>
<dbReference type="SMART" id="SM00255">
    <property type="entry name" value="TIR"/>
    <property type="match status" value="1"/>
</dbReference>
<feature type="domain" description="TIR" evidence="1">
    <location>
        <begin position="340"/>
        <end position="473"/>
    </location>
</feature>
<dbReference type="InterPro" id="IPR035897">
    <property type="entry name" value="Toll_tir_struct_dom_sf"/>
</dbReference>
<evidence type="ECO:0000313" key="2">
    <source>
        <dbReference type="EMBL" id="MVM32734.1"/>
    </source>
</evidence>